<feature type="coiled-coil region" evidence="3">
    <location>
        <begin position="249"/>
        <end position="276"/>
    </location>
</feature>
<dbReference type="InterPro" id="IPR013079">
    <property type="entry name" value="6Phosfructo_kin"/>
</dbReference>
<dbReference type="FunFam" id="3.40.50.300:FF:000644">
    <property type="entry name" value="GpmB, Fructose-2,6-bisphosphatase"/>
    <property type="match status" value="1"/>
</dbReference>
<feature type="compositionally biased region" description="Acidic residues" evidence="4">
    <location>
        <begin position="596"/>
        <end position="615"/>
    </location>
</feature>
<dbReference type="PANTHER" id="PTHR10606:SF32">
    <property type="entry name" value="6-PHOSPHOFRUCTO-2-KINASE 1"/>
    <property type="match status" value="1"/>
</dbReference>
<feature type="compositionally biased region" description="Basic and acidic residues" evidence="4">
    <location>
        <begin position="1"/>
        <end position="11"/>
    </location>
</feature>
<evidence type="ECO:0000256" key="4">
    <source>
        <dbReference type="SAM" id="MobiDB-lite"/>
    </source>
</evidence>
<dbReference type="InterPro" id="IPR013078">
    <property type="entry name" value="His_Pase_superF_clade-1"/>
</dbReference>
<dbReference type="SUPFAM" id="SSF52540">
    <property type="entry name" value="P-loop containing nucleoside triphosphate hydrolases"/>
    <property type="match status" value="1"/>
</dbReference>
<dbReference type="InterPro" id="IPR003094">
    <property type="entry name" value="6Pfruct_kin"/>
</dbReference>
<evidence type="ECO:0000256" key="1">
    <source>
        <dbReference type="ARBA" id="ARBA00022741"/>
    </source>
</evidence>
<dbReference type="GO" id="GO:0006000">
    <property type="term" value="P:fructose metabolic process"/>
    <property type="evidence" value="ECO:0007669"/>
    <property type="project" value="InterPro"/>
</dbReference>
<gene>
    <name evidence="6" type="ORF">KUCA_T00004836001</name>
</gene>
<sequence length="684" mass="78277">MTELSQRRGEASTKLPETPPYSFSLDSSCLNSPSEHSPARTPSVTALTSAMSIPGQTSSLSIHNGTIVRTDDGEDFTRRMKLIIVCVGLPARGKSYITKKLQKYLNWMQYETKIFNVGNTRRQSKGKPSDVPILSAKERHQYEESHDSSFFDHSNVSNFQRREQWARETLNHLIDYVMYGTGNVGIFDATNTTRSRRSWIIETINAKAQGQVKVLFLESICTDPDILEKNIRLKLSGPDYKDTDPQVALQDFRNRLANYEQVYETIDDEEEQENERFDIQYVKIINAGKKISSYNISGYLSSHTVFFLLNFNLAERQIWLTPSGECEYNVENRKGGDSPLTKKGEKFSRALAKFVSKKRQEFKLKQLNKEFIQNSDSNFPNHLPSAAQTDPEFNLWSSMTHRALQTASHFPATQYLVKSFRMLNDLGCGNFEGTTEREFKHNYPREYENQMQNRLSYRFPGLGGESYLDVISRLRPIIIELERLKDHVLIISHRVITRVLLGYFMNLSKEMLTELDVQQGYVYCVEPKPYGLDLKIWHYDDVSDDFFEVDEIEFMKRKRNRTASISISQRGDVVIKQDPRKSQSSTGSRPHFTINSDDDGAIESDTDEDEEEESSSVETSGTSSPVTAQVPGRIPSLSHSLYVDGLVSRLESELATPVTELDQRDEEFVQKLKALLVDQKQSTT</sequence>
<feature type="region of interest" description="Disordered" evidence="4">
    <location>
        <begin position="1"/>
        <end position="43"/>
    </location>
</feature>
<reference evidence="6" key="2">
    <citation type="submission" date="2014-02" db="EMBL/GenBank/DDBJ databases">
        <title>Complete DNA sequence of /Kuraishia capsulata/ illustrates novel genomic features among budding yeasts (/Saccharomycotina/).</title>
        <authorList>
            <person name="Morales L."/>
            <person name="Noel B."/>
            <person name="Porcel B."/>
            <person name="Marcet-Houben M."/>
            <person name="Hullo M-F."/>
            <person name="Sacerdot C."/>
            <person name="Tekaia F."/>
            <person name="Leh-Louis V."/>
            <person name="Despons L."/>
            <person name="Khanna V."/>
            <person name="Aury J-M."/>
            <person name="Barbe V."/>
            <person name="Couloux A."/>
            <person name="Labadie K."/>
            <person name="Pelletier E."/>
            <person name="Souciet J-L."/>
            <person name="Boekhout T."/>
            <person name="Gabaldon T."/>
            <person name="Wincker P."/>
            <person name="Dujon B."/>
        </authorList>
    </citation>
    <scope>NUCLEOTIDE SEQUENCE</scope>
    <source>
        <strain evidence="6">CBS 1993</strain>
    </source>
</reference>
<evidence type="ECO:0000256" key="2">
    <source>
        <dbReference type="ARBA" id="ARBA00022840"/>
    </source>
</evidence>
<keyword evidence="1" id="KW-0547">Nucleotide-binding</keyword>
<dbReference type="HOGENOM" id="CLU_006383_3_2_1"/>
<dbReference type="GeneID" id="34522229"/>
<dbReference type="Pfam" id="PF01591">
    <property type="entry name" value="6PF2K"/>
    <property type="match status" value="1"/>
</dbReference>
<dbReference type="RefSeq" id="XP_022460841.1">
    <property type="nucleotide sequence ID" value="XM_022605961.1"/>
</dbReference>
<dbReference type="InterPro" id="IPR027417">
    <property type="entry name" value="P-loop_NTPase"/>
</dbReference>
<feature type="region of interest" description="Disordered" evidence="4">
    <location>
        <begin position="574"/>
        <end position="634"/>
    </location>
</feature>
<dbReference type="Proteomes" id="UP000019384">
    <property type="component" value="Unassembled WGS sequence"/>
</dbReference>
<organism evidence="6 7">
    <name type="scientific">Kuraishia capsulata CBS 1993</name>
    <dbReference type="NCBI Taxonomy" id="1382522"/>
    <lineage>
        <taxon>Eukaryota</taxon>
        <taxon>Fungi</taxon>
        <taxon>Dikarya</taxon>
        <taxon>Ascomycota</taxon>
        <taxon>Saccharomycotina</taxon>
        <taxon>Pichiomycetes</taxon>
        <taxon>Pichiales</taxon>
        <taxon>Pichiaceae</taxon>
        <taxon>Kuraishia</taxon>
    </lineage>
</organism>
<accession>W6MQ88</accession>
<dbReference type="Gene3D" id="3.40.50.300">
    <property type="entry name" value="P-loop containing nucleotide triphosphate hydrolases"/>
    <property type="match status" value="1"/>
</dbReference>
<dbReference type="GO" id="GO:0003873">
    <property type="term" value="F:6-phosphofructo-2-kinase activity"/>
    <property type="evidence" value="ECO:0007669"/>
    <property type="project" value="InterPro"/>
</dbReference>
<dbReference type="SMART" id="SM00855">
    <property type="entry name" value="PGAM"/>
    <property type="match status" value="1"/>
</dbReference>
<evidence type="ECO:0000256" key="3">
    <source>
        <dbReference type="SAM" id="Coils"/>
    </source>
</evidence>
<dbReference type="InterPro" id="IPR029033">
    <property type="entry name" value="His_PPase_superfam"/>
</dbReference>
<dbReference type="SUPFAM" id="SSF53254">
    <property type="entry name" value="Phosphoglycerate mutase-like"/>
    <property type="match status" value="1"/>
</dbReference>
<proteinExistence type="predicted"/>
<feature type="domain" description="6-phosphofructo-2-kinase" evidence="5">
    <location>
        <begin position="79"/>
        <end position="313"/>
    </location>
</feature>
<dbReference type="CDD" id="cd07067">
    <property type="entry name" value="HP_PGM_like"/>
    <property type="match status" value="1"/>
</dbReference>
<feature type="compositionally biased region" description="Polar residues" evidence="4">
    <location>
        <begin position="24"/>
        <end position="43"/>
    </location>
</feature>
<dbReference type="GO" id="GO:0006003">
    <property type="term" value="P:fructose 2,6-bisphosphate metabolic process"/>
    <property type="evidence" value="ECO:0007669"/>
    <property type="project" value="InterPro"/>
</dbReference>
<evidence type="ECO:0000313" key="6">
    <source>
        <dbReference type="EMBL" id="CDK28851.1"/>
    </source>
</evidence>
<dbReference type="PRINTS" id="PR00991">
    <property type="entry name" value="6PFRUCTKNASE"/>
</dbReference>
<dbReference type="STRING" id="1382522.W6MQ88"/>
<dbReference type="OrthoDB" id="267323at2759"/>
<keyword evidence="3" id="KW-0175">Coiled coil</keyword>
<keyword evidence="2" id="KW-0067">ATP-binding</keyword>
<dbReference type="PANTHER" id="PTHR10606">
    <property type="entry name" value="6-PHOSPHOFRUCTO-2-KINASE/FRUCTOSE-2,6-BISPHOSPHATASE"/>
    <property type="match status" value="1"/>
</dbReference>
<dbReference type="Pfam" id="PF00300">
    <property type="entry name" value="His_Phos_1"/>
    <property type="match status" value="1"/>
</dbReference>
<evidence type="ECO:0000313" key="7">
    <source>
        <dbReference type="Proteomes" id="UP000019384"/>
    </source>
</evidence>
<dbReference type="GO" id="GO:0005829">
    <property type="term" value="C:cytosol"/>
    <property type="evidence" value="ECO:0007669"/>
    <property type="project" value="TreeGrafter"/>
</dbReference>
<dbReference type="AlphaFoldDB" id="W6MQ88"/>
<dbReference type="EMBL" id="HG793130">
    <property type="protein sequence ID" value="CDK28851.1"/>
    <property type="molecule type" value="Genomic_DNA"/>
</dbReference>
<name>W6MQ88_9ASCO</name>
<keyword evidence="7" id="KW-1185">Reference proteome</keyword>
<reference evidence="6" key="1">
    <citation type="submission" date="2013-12" db="EMBL/GenBank/DDBJ databases">
        <authorList>
            <person name="Genoscope - CEA"/>
        </authorList>
    </citation>
    <scope>NUCLEOTIDE SEQUENCE</scope>
    <source>
        <strain evidence="6">CBS 1993</strain>
    </source>
</reference>
<dbReference type="GO" id="GO:0005524">
    <property type="term" value="F:ATP binding"/>
    <property type="evidence" value="ECO:0007669"/>
    <property type="project" value="UniProtKB-KW"/>
</dbReference>
<dbReference type="Gene3D" id="3.40.50.1240">
    <property type="entry name" value="Phosphoglycerate mutase-like"/>
    <property type="match status" value="1"/>
</dbReference>
<evidence type="ECO:0000259" key="5">
    <source>
        <dbReference type="Pfam" id="PF01591"/>
    </source>
</evidence>
<protein>
    <recommendedName>
        <fullName evidence="5">6-phosphofructo-2-kinase domain-containing protein</fullName>
    </recommendedName>
</protein>